<sequence>MDFKIVNDCSEVDWEIVSETLKAVGMAYHSPDKHKRAFEASHTTVFIYSENRLIGFGRALSDGEYQAAIYDCAVWPEYQGQGIGSLIVQNILEQIPGCSVILYASPGKEGFYQKHQFRRMKTGMALFTDSAAKTKSGFTE</sequence>
<proteinExistence type="predicted"/>
<dbReference type="InterPro" id="IPR045039">
    <property type="entry name" value="NSI-like"/>
</dbReference>
<dbReference type="InterPro" id="IPR000182">
    <property type="entry name" value="GNAT_dom"/>
</dbReference>
<accession>Q6AJ37</accession>
<name>Q6AJ37_DESPS</name>
<dbReference type="GO" id="GO:0005737">
    <property type="term" value="C:cytoplasm"/>
    <property type="evidence" value="ECO:0007669"/>
    <property type="project" value="TreeGrafter"/>
</dbReference>
<evidence type="ECO:0000256" key="1">
    <source>
        <dbReference type="ARBA" id="ARBA00022679"/>
    </source>
</evidence>
<dbReference type="STRING" id="177439.DP2914"/>
<reference evidence="5" key="1">
    <citation type="journal article" date="2004" name="Environ. Microbiol.">
        <title>The genome of Desulfotalea psychrophila, a sulfate-reducing bacterium from permanently cold Arctic sediments.</title>
        <authorList>
            <person name="Rabus R."/>
            <person name="Ruepp A."/>
            <person name="Frickey T."/>
            <person name="Rattei T."/>
            <person name="Fartmann B."/>
            <person name="Stark M."/>
            <person name="Bauer M."/>
            <person name="Zibat A."/>
            <person name="Lombardot T."/>
            <person name="Becker I."/>
            <person name="Amann J."/>
            <person name="Gellner K."/>
            <person name="Teeling H."/>
            <person name="Leuschner W.D."/>
            <person name="Gloeckner F.-O."/>
            <person name="Lupas A.N."/>
            <person name="Amann R."/>
            <person name="Klenk H.-P."/>
        </authorList>
    </citation>
    <scope>NUCLEOTIDE SEQUENCE [LARGE SCALE GENOMIC DNA]</scope>
    <source>
        <strain evidence="5">DSM 12343 / LSv54</strain>
    </source>
</reference>
<dbReference type="RefSeq" id="WP_011190155.1">
    <property type="nucleotide sequence ID" value="NC_006138.1"/>
</dbReference>
<dbReference type="EMBL" id="CR522870">
    <property type="protein sequence ID" value="CAG37643.1"/>
    <property type="molecule type" value="Genomic_DNA"/>
</dbReference>
<dbReference type="SUPFAM" id="SSF55729">
    <property type="entry name" value="Acyl-CoA N-acyltransferases (Nat)"/>
    <property type="match status" value="1"/>
</dbReference>
<evidence type="ECO:0000259" key="3">
    <source>
        <dbReference type="PROSITE" id="PS51186"/>
    </source>
</evidence>
<evidence type="ECO:0000256" key="2">
    <source>
        <dbReference type="ARBA" id="ARBA00023315"/>
    </source>
</evidence>
<dbReference type="PROSITE" id="PS51186">
    <property type="entry name" value="GNAT"/>
    <property type="match status" value="1"/>
</dbReference>
<dbReference type="InterPro" id="IPR016181">
    <property type="entry name" value="Acyl_CoA_acyltransferase"/>
</dbReference>
<organism evidence="4 5">
    <name type="scientific">Desulfotalea psychrophila (strain LSv54 / DSM 12343)</name>
    <dbReference type="NCBI Taxonomy" id="177439"/>
    <lineage>
        <taxon>Bacteria</taxon>
        <taxon>Pseudomonadati</taxon>
        <taxon>Thermodesulfobacteriota</taxon>
        <taxon>Desulfobulbia</taxon>
        <taxon>Desulfobulbales</taxon>
        <taxon>Desulfocapsaceae</taxon>
        <taxon>Desulfotalea</taxon>
    </lineage>
</organism>
<evidence type="ECO:0000313" key="4">
    <source>
        <dbReference type="EMBL" id="CAG37643.1"/>
    </source>
</evidence>
<dbReference type="Pfam" id="PF13673">
    <property type="entry name" value="Acetyltransf_10"/>
    <property type="match status" value="1"/>
</dbReference>
<keyword evidence="2" id="KW-0012">Acyltransferase</keyword>
<dbReference type="eggNOG" id="COG0454">
    <property type="taxonomic scope" value="Bacteria"/>
</dbReference>
<dbReference type="Gene3D" id="3.40.630.30">
    <property type="match status" value="1"/>
</dbReference>
<dbReference type="KEGG" id="dps:DP2914"/>
<dbReference type="Proteomes" id="UP000000602">
    <property type="component" value="Chromosome"/>
</dbReference>
<dbReference type="PANTHER" id="PTHR43626:SF4">
    <property type="entry name" value="GCN5-RELATED N-ACETYLTRANSFERASE 2, CHLOROPLASTIC"/>
    <property type="match status" value="1"/>
</dbReference>
<dbReference type="PANTHER" id="PTHR43626">
    <property type="entry name" value="ACYL-COA N-ACYLTRANSFERASE"/>
    <property type="match status" value="1"/>
</dbReference>
<evidence type="ECO:0000313" key="5">
    <source>
        <dbReference type="Proteomes" id="UP000000602"/>
    </source>
</evidence>
<dbReference type="HOGENOM" id="CLU_086503_3_0_7"/>
<gene>
    <name evidence="4" type="ordered locus">DP2914</name>
</gene>
<dbReference type="GO" id="GO:0008080">
    <property type="term" value="F:N-acetyltransferase activity"/>
    <property type="evidence" value="ECO:0007669"/>
    <property type="project" value="InterPro"/>
</dbReference>
<keyword evidence="5" id="KW-1185">Reference proteome</keyword>
<dbReference type="OrthoDB" id="9775804at2"/>
<dbReference type="CDD" id="cd04301">
    <property type="entry name" value="NAT_SF"/>
    <property type="match status" value="1"/>
</dbReference>
<dbReference type="AlphaFoldDB" id="Q6AJ37"/>
<feature type="domain" description="N-acetyltransferase" evidence="3">
    <location>
        <begin position="4"/>
        <end position="140"/>
    </location>
</feature>
<protein>
    <recommendedName>
        <fullName evidence="3">N-acetyltransferase domain-containing protein</fullName>
    </recommendedName>
</protein>
<keyword evidence="1" id="KW-0808">Transferase</keyword>